<evidence type="ECO:0000313" key="3">
    <source>
        <dbReference type="Proteomes" id="UP001194714"/>
    </source>
</evidence>
<evidence type="ECO:0000313" key="2">
    <source>
        <dbReference type="EMBL" id="MBF5060162.1"/>
    </source>
</evidence>
<dbReference type="InterPro" id="IPR010982">
    <property type="entry name" value="Lambda_DNA-bd_dom_sf"/>
</dbReference>
<gene>
    <name evidence="2" type="ORF">NEPTK9_001692</name>
</gene>
<sequence length="74" mass="8629">MYRIEKQDFFMLLKEYLETYGIKQTAFARRIGKSRHLIHLIVNKGHIPKGDVALLIEEATEGKVSKEEVLYPSH</sequence>
<dbReference type="Gene3D" id="1.10.260.40">
    <property type="entry name" value="lambda repressor-like DNA-binding domains"/>
    <property type="match status" value="1"/>
</dbReference>
<reference evidence="2 3" key="1">
    <citation type="submission" date="2020-01" db="EMBL/GenBank/DDBJ databases">
        <title>Draft genome sequence of Cand. Neptunochlamydia vexilliferae K9.</title>
        <authorList>
            <person name="Schulz F."/>
            <person name="Koestlbacher S."/>
            <person name="Wascher F."/>
            <person name="Pizzetti I."/>
            <person name="Horn M."/>
        </authorList>
    </citation>
    <scope>NUCLEOTIDE SEQUENCE [LARGE SCALE GENOMIC DNA]</scope>
    <source>
        <strain evidence="2 3">K9</strain>
    </source>
</reference>
<dbReference type="PROSITE" id="PS50943">
    <property type="entry name" value="HTH_CROC1"/>
    <property type="match status" value="1"/>
</dbReference>
<dbReference type="CDD" id="cd00093">
    <property type="entry name" value="HTH_XRE"/>
    <property type="match status" value="1"/>
</dbReference>
<accession>A0ABS0B1B3</accession>
<feature type="domain" description="HTH cro/C1-type" evidence="1">
    <location>
        <begin position="13"/>
        <end position="69"/>
    </location>
</feature>
<dbReference type="EMBL" id="JAAEJV010000083">
    <property type="protein sequence ID" value="MBF5060162.1"/>
    <property type="molecule type" value="Genomic_DNA"/>
</dbReference>
<dbReference type="SUPFAM" id="SSF47413">
    <property type="entry name" value="lambda repressor-like DNA-binding domains"/>
    <property type="match status" value="1"/>
</dbReference>
<organism evidence="2 3">
    <name type="scientific">Candidatus Neptunichlamydia vexilliferae</name>
    <dbReference type="NCBI Taxonomy" id="1651774"/>
    <lineage>
        <taxon>Bacteria</taxon>
        <taxon>Pseudomonadati</taxon>
        <taxon>Chlamydiota</taxon>
        <taxon>Chlamydiia</taxon>
        <taxon>Parachlamydiales</taxon>
        <taxon>Simkaniaceae</taxon>
        <taxon>Candidatus Neptunichlamydia</taxon>
    </lineage>
</organism>
<dbReference type="Proteomes" id="UP001194714">
    <property type="component" value="Unassembled WGS sequence"/>
</dbReference>
<dbReference type="InterPro" id="IPR001387">
    <property type="entry name" value="Cro/C1-type_HTH"/>
</dbReference>
<protein>
    <recommendedName>
        <fullName evidence="1">HTH cro/C1-type domain-containing protein</fullName>
    </recommendedName>
</protein>
<keyword evidence="3" id="KW-1185">Reference proteome</keyword>
<comment type="caution">
    <text evidence="2">The sequence shown here is derived from an EMBL/GenBank/DDBJ whole genome shotgun (WGS) entry which is preliminary data.</text>
</comment>
<dbReference type="RefSeq" id="WP_194848487.1">
    <property type="nucleotide sequence ID" value="NZ_JAAEJV010000083.1"/>
</dbReference>
<proteinExistence type="predicted"/>
<evidence type="ECO:0000259" key="1">
    <source>
        <dbReference type="PROSITE" id="PS50943"/>
    </source>
</evidence>
<name>A0ABS0B1B3_9BACT</name>